<name>A0A8J6TID3_9BACT</name>
<evidence type="ECO:0000256" key="1">
    <source>
        <dbReference type="ARBA" id="ARBA00010458"/>
    </source>
</evidence>
<evidence type="ECO:0000313" key="5">
    <source>
        <dbReference type="EMBL" id="MBC8362990.1"/>
    </source>
</evidence>
<evidence type="ECO:0000259" key="4">
    <source>
        <dbReference type="PROSITE" id="PS51770"/>
    </source>
</evidence>
<dbReference type="GO" id="GO:0052816">
    <property type="term" value="F:long-chain fatty acyl-CoA hydrolase activity"/>
    <property type="evidence" value="ECO:0007669"/>
    <property type="project" value="TreeGrafter"/>
</dbReference>
<comment type="similarity">
    <text evidence="1">Belongs to the acyl coenzyme A hydrolase family.</text>
</comment>
<dbReference type="GO" id="GO:0006637">
    <property type="term" value="P:acyl-CoA metabolic process"/>
    <property type="evidence" value="ECO:0007669"/>
    <property type="project" value="TreeGrafter"/>
</dbReference>
<dbReference type="InterPro" id="IPR006683">
    <property type="entry name" value="Thioestr_dom"/>
</dbReference>
<dbReference type="PANTHER" id="PTHR11049">
    <property type="entry name" value="ACYL COENZYME A THIOESTER HYDROLASE"/>
    <property type="match status" value="1"/>
</dbReference>
<dbReference type="Pfam" id="PF03061">
    <property type="entry name" value="4HBT"/>
    <property type="match status" value="1"/>
</dbReference>
<gene>
    <name evidence="5" type="ORF">H8E23_16520</name>
</gene>
<organism evidence="5 6">
    <name type="scientific">Candidatus Desulfatibia profunda</name>
    <dbReference type="NCBI Taxonomy" id="2841695"/>
    <lineage>
        <taxon>Bacteria</taxon>
        <taxon>Pseudomonadati</taxon>
        <taxon>Thermodesulfobacteriota</taxon>
        <taxon>Desulfobacteria</taxon>
        <taxon>Desulfobacterales</taxon>
        <taxon>Desulfobacterales incertae sedis</taxon>
        <taxon>Candidatus Desulfatibia</taxon>
    </lineage>
</organism>
<feature type="domain" description="HotDog ACOT-type" evidence="4">
    <location>
        <begin position="7"/>
        <end position="119"/>
    </location>
</feature>
<protein>
    <submittedName>
        <fullName evidence="5">Acyl-CoA thioesterase</fullName>
    </submittedName>
</protein>
<dbReference type="Proteomes" id="UP000603434">
    <property type="component" value="Unassembled WGS sequence"/>
</dbReference>
<dbReference type="InterPro" id="IPR040170">
    <property type="entry name" value="Cytosol_ACT"/>
</dbReference>
<proteinExistence type="inferred from homology"/>
<dbReference type="InterPro" id="IPR029069">
    <property type="entry name" value="HotDog_dom_sf"/>
</dbReference>
<dbReference type="GO" id="GO:0005829">
    <property type="term" value="C:cytosol"/>
    <property type="evidence" value="ECO:0007669"/>
    <property type="project" value="TreeGrafter"/>
</dbReference>
<dbReference type="SUPFAM" id="SSF54637">
    <property type="entry name" value="Thioesterase/thiol ester dehydrase-isomerase"/>
    <property type="match status" value="1"/>
</dbReference>
<accession>A0A8J6TID3</accession>
<keyword evidence="2 3" id="KW-0378">Hydrolase</keyword>
<evidence type="ECO:0000256" key="3">
    <source>
        <dbReference type="PROSITE-ProRule" id="PRU01106"/>
    </source>
</evidence>
<dbReference type="PROSITE" id="PS51770">
    <property type="entry name" value="HOTDOG_ACOT"/>
    <property type="match status" value="1"/>
</dbReference>
<dbReference type="CDD" id="cd03442">
    <property type="entry name" value="BFIT_BACH"/>
    <property type="match status" value="1"/>
</dbReference>
<dbReference type="Gene3D" id="3.10.129.10">
    <property type="entry name" value="Hotdog Thioesterase"/>
    <property type="match status" value="1"/>
</dbReference>
<dbReference type="PANTHER" id="PTHR11049:SF16">
    <property type="entry name" value="PROTEIN VDLD"/>
    <property type="match status" value="1"/>
</dbReference>
<reference evidence="5 6" key="1">
    <citation type="submission" date="2020-08" db="EMBL/GenBank/DDBJ databases">
        <title>Bridging the membrane lipid divide: bacteria of the FCB group superphylum have the potential to synthesize archaeal ether lipids.</title>
        <authorList>
            <person name="Villanueva L."/>
            <person name="Von Meijenfeldt F.A.B."/>
            <person name="Westbye A.B."/>
            <person name="Yadav S."/>
            <person name="Hopmans E.C."/>
            <person name="Dutilh B.E."/>
            <person name="Sinninghe Damste J.S."/>
        </authorList>
    </citation>
    <scope>NUCLEOTIDE SEQUENCE [LARGE SCALE GENOMIC DNA]</scope>
    <source>
        <strain evidence="5">NIOZ-UU30</strain>
    </source>
</reference>
<sequence>MEAKKAGESQVIMSHVMLPQDANPAGNVHGGVIMKHIDIAAGVVAVRHARCNVVTASIDRLDFYHPAFIGDLLTLKASLNFVGRTSMEVGVRAETENLLSGQVRHTASAYLTFVALDETGRPKEVPKLVLETEDEFRRHREARARREVRLAEKKKEKQCQQDIDSCKE</sequence>
<dbReference type="InterPro" id="IPR033120">
    <property type="entry name" value="HOTDOG_ACOT"/>
</dbReference>
<dbReference type="AlphaFoldDB" id="A0A8J6TID3"/>
<comment type="caution">
    <text evidence="5">The sequence shown here is derived from an EMBL/GenBank/DDBJ whole genome shotgun (WGS) entry which is preliminary data.</text>
</comment>
<evidence type="ECO:0000256" key="2">
    <source>
        <dbReference type="ARBA" id="ARBA00022801"/>
    </source>
</evidence>
<dbReference type="EMBL" id="JACNJH010000243">
    <property type="protein sequence ID" value="MBC8362990.1"/>
    <property type="molecule type" value="Genomic_DNA"/>
</dbReference>
<evidence type="ECO:0000313" key="6">
    <source>
        <dbReference type="Proteomes" id="UP000603434"/>
    </source>
</evidence>